<proteinExistence type="predicted"/>
<protein>
    <submittedName>
        <fullName evidence="3">Uncharacterized protein</fullName>
    </submittedName>
</protein>
<dbReference type="InParanoid" id="A0A804R1D6"/>
<reference evidence="3" key="3">
    <citation type="submission" date="2021-05" db="UniProtKB">
        <authorList>
            <consortium name="EnsemblPlants"/>
        </authorList>
    </citation>
    <scope>IDENTIFICATION</scope>
    <source>
        <strain evidence="3">cv. B73</strain>
    </source>
</reference>
<evidence type="ECO:0000256" key="1">
    <source>
        <dbReference type="SAM" id="MobiDB-lite"/>
    </source>
</evidence>
<dbReference type="InterPro" id="IPR053223">
    <property type="entry name" value="Prob_Methyltransferase"/>
</dbReference>
<feature type="transmembrane region" description="Helical" evidence="2">
    <location>
        <begin position="26"/>
        <end position="47"/>
    </location>
</feature>
<dbReference type="PANTHER" id="PTHR44067:SF3">
    <property type="entry name" value="OS06G0138600 PROTEIN"/>
    <property type="match status" value="1"/>
</dbReference>
<dbReference type="AlphaFoldDB" id="A0A804R1D6"/>
<sequence length="216" mass="22614">MGSVSLNVASSRRGGRRLACQCSPALLNLLVLLSLLSTNLIALLAFLSPHAHPVSVPAATSNLPSSAAADISAQVAAIARELDVTRLVPHRASAGDGTGTTLPPELLLFLSPHALGAHPHAGLHRARLLPLPLHARAPRRLGPDNPYTTNSAQPASRCLSRGPRAALPVSNMGVDSRRWVRPRHGHEFLVDDVLRLAVGKIRTGLDVSGGAANFTA</sequence>
<accession>A0A804R1D6</accession>
<reference evidence="4" key="1">
    <citation type="journal article" date="2009" name="Science">
        <title>The B73 maize genome: complexity, diversity, and dynamics.</title>
        <authorList>
            <person name="Schnable P.S."/>
            <person name="Ware D."/>
            <person name="Fulton R.S."/>
            <person name="Stein J.C."/>
            <person name="Wei F."/>
            <person name="Pasternak S."/>
            <person name="Liang C."/>
            <person name="Zhang J."/>
            <person name="Fulton L."/>
            <person name="Graves T.A."/>
            <person name="Minx P."/>
            <person name="Reily A.D."/>
            <person name="Courtney L."/>
            <person name="Kruchowski S.S."/>
            <person name="Tomlinson C."/>
            <person name="Strong C."/>
            <person name="Delehaunty K."/>
            <person name="Fronick C."/>
            <person name="Courtney B."/>
            <person name="Rock S.M."/>
            <person name="Belter E."/>
            <person name="Du F."/>
            <person name="Kim K."/>
            <person name="Abbott R.M."/>
            <person name="Cotton M."/>
            <person name="Levy A."/>
            <person name="Marchetto P."/>
            <person name="Ochoa K."/>
            <person name="Jackson S.M."/>
            <person name="Gillam B."/>
            <person name="Chen W."/>
            <person name="Yan L."/>
            <person name="Higginbotham J."/>
            <person name="Cardenas M."/>
            <person name="Waligorski J."/>
            <person name="Applebaum E."/>
            <person name="Phelps L."/>
            <person name="Falcone J."/>
            <person name="Kanchi K."/>
            <person name="Thane T."/>
            <person name="Scimone A."/>
            <person name="Thane N."/>
            <person name="Henke J."/>
            <person name="Wang T."/>
            <person name="Ruppert J."/>
            <person name="Shah N."/>
            <person name="Rotter K."/>
            <person name="Hodges J."/>
            <person name="Ingenthron E."/>
            <person name="Cordes M."/>
            <person name="Kohlberg S."/>
            <person name="Sgro J."/>
            <person name="Delgado B."/>
            <person name="Mead K."/>
            <person name="Chinwalla A."/>
            <person name="Leonard S."/>
            <person name="Crouse K."/>
            <person name="Collura K."/>
            <person name="Kudrna D."/>
            <person name="Currie J."/>
            <person name="He R."/>
            <person name="Angelova A."/>
            <person name="Rajasekar S."/>
            <person name="Mueller T."/>
            <person name="Lomeli R."/>
            <person name="Scara G."/>
            <person name="Ko A."/>
            <person name="Delaney K."/>
            <person name="Wissotski M."/>
            <person name="Lopez G."/>
            <person name="Campos D."/>
            <person name="Braidotti M."/>
            <person name="Ashley E."/>
            <person name="Golser W."/>
            <person name="Kim H."/>
            <person name="Lee S."/>
            <person name="Lin J."/>
            <person name="Dujmic Z."/>
            <person name="Kim W."/>
            <person name="Talag J."/>
            <person name="Zuccolo A."/>
            <person name="Fan C."/>
            <person name="Sebastian A."/>
            <person name="Kramer M."/>
            <person name="Spiegel L."/>
            <person name="Nascimento L."/>
            <person name="Zutavern T."/>
            <person name="Miller B."/>
            <person name="Ambroise C."/>
            <person name="Muller S."/>
            <person name="Spooner W."/>
            <person name="Narechania A."/>
            <person name="Ren L."/>
            <person name="Wei S."/>
            <person name="Kumari S."/>
            <person name="Faga B."/>
            <person name="Levy M.J."/>
            <person name="McMahan L."/>
            <person name="Van Buren P."/>
            <person name="Vaughn M.W."/>
            <person name="Ying K."/>
            <person name="Yeh C.-T."/>
            <person name="Emrich S.J."/>
            <person name="Jia Y."/>
            <person name="Kalyanaraman A."/>
            <person name="Hsia A.-P."/>
            <person name="Barbazuk W.B."/>
            <person name="Baucom R.S."/>
            <person name="Brutnell T.P."/>
            <person name="Carpita N.C."/>
            <person name="Chaparro C."/>
            <person name="Chia J.-M."/>
            <person name="Deragon J.-M."/>
            <person name="Estill J.C."/>
            <person name="Fu Y."/>
            <person name="Jeddeloh J.A."/>
            <person name="Han Y."/>
            <person name="Lee H."/>
            <person name="Li P."/>
            <person name="Lisch D.R."/>
            <person name="Liu S."/>
            <person name="Liu Z."/>
            <person name="Nagel D.H."/>
            <person name="McCann M.C."/>
            <person name="SanMiguel P."/>
            <person name="Myers A.M."/>
            <person name="Nettleton D."/>
            <person name="Nguyen J."/>
            <person name="Penning B.W."/>
            <person name="Ponnala L."/>
            <person name="Schneider K.L."/>
            <person name="Schwartz D.C."/>
            <person name="Sharma A."/>
            <person name="Soderlund C."/>
            <person name="Springer N.M."/>
            <person name="Sun Q."/>
            <person name="Wang H."/>
            <person name="Waterman M."/>
            <person name="Westerman R."/>
            <person name="Wolfgruber T.K."/>
            <person name="Yang L."/>
            <person name="Yu Y."/>
            <person name="Zhang L."/>
            <person name="Zhou S."/>
            <person name="Zhu Q."/>
            <person name="Bennetzen J.L."/>
            <person name="Dawe R.K."/>
            <person name="Jiang J."/>
            <person name="Jiang N."/>
            <person name="Presting G.G."/>
            <person name="Wessler S.R."/>
            <person name="Aluru S."/>
            <person name="Martienssen R.A."/>
            <person name="Clifton S.W."/>
            <person name="McCombie W.R."/>
            <person name="Wing R.A."/>
            <person name="Wilson R.K."/>
        </authorList>
    </citation>
    <scope>NUCLEOTIDE SEQUENCE [LARGE SCALE GENOMIC DNA]</scope>
    <source>
        <strain evidence="4">cv. B73</strain>
    </source>
</reference>
<feature type="region of interest" description="Disordered" evidence="1">
    <location>
        <begin position="139"/>
        <end position="158"/>
    </location>
</feature>
<keyword evidence="2" id="KW-0472">Membrane</keyword>
<keyword evidence="4" id="KW-1185">Reference proteome</keyword>
<dbReference type="PANTHER" id="PTHR44067">
    <property type="entry name" value="S-ADENOSYL-L-METHIONINE-DEPENDENT METHYLTRANSFERASE SUPERFAMILY PROTEIN-RELATED"/>
    <property type="match status" value="1"/>
</dbReference>
<reference evidence="3" key="2">
    <citation type="submission" date="2019-07" db="EMBL/GenBank/DDBJ databases">
        <authorList>
            <person name="Seetharam A."/>
            <person name="Woodhouse M."/>
            <person name="Cannon E."/>
        </authorList>
    </citation>
    <scope>NUCLEOTIDE SEQUENCE [LARGE SCALE GENOMIC DNA]</scope>
    <source>
        <strain evidence="3">cv. B73</strain>
    </source>
</reference>
<dbReference type="Gramene" id="Zm00001eb377610_T001">
    <property type="protein sequence ID" value="Zm00001eb377610_P001"/>
    <property type="gene ID" value="Zm00001eb377610"/>
</dbReference>
<evidence type="ECO:0000256" key="2">
    <source>
        <dbReference type="SAM" id="Phobius"/>
    </source>
</evidence>
<organism evidence="3 4">
    <name type="scientific">Zea mays</name>
    <name type="common">Maize</name>
    <dbReference type="NCBI Taxonomy" id="4577"/>
    <lineage>
        <taxon>Eukaryota</taxon>
        <taxon>Viridiplantae</taxon>
        <taxon>Streptophyta</taxon>
        <taxon>Embryophyta</taxon>
        <taxon>Tracheophyta</taxon>
        <taxon>Spermatophyta</taxon>
        <taxon>Magnoliopsida</taxon>
        <taxon>Liliopsida</taxon>
        <taxon>Poales</taxon>
        <taxon>Poaceae</taxon>
        <taxon>PACMAD clade</taxon>
        <taxon>Panicoideae</taxon>
        <taxon>Andropogonodae</taxon>
        <taxon>Andropogoneae</taxon>
        <taxon>Tripsacinae</taxon>
        <taxon>Zea</taxon>
    </lineage>
</organism>
<name>A0A804R1D6_MAIZE</name>
<keyword evidence="2" id="KW-1133">Transmembrane helix</keyword>
<keyword evidence="2" id="KW-0812">Transmembrane</keyword>
<evidence type="ECO:0000313" key="3">
    <source>
        <dbReference type="EnsemblPlants" id="Zm00001eb377610_P001"/>
    </source>
</evidence>
<dbReference type="Proteomes" id="UP000007305">
    <property type="component" value="Chromosome 9"/>
</dbReference>
<dbReference type="EnsemblPlants" id="Zm00001eb377610_T001">
    <property type="protein sequence ID" value="Zm00001eb377610_P001"/>
    <property type="gene ID" value="Zm00001eb377610"/>
</dbReference>
<evidence type="ECO:0000313" key="4">
    <source>
        <dbReference type="Proteomes" id="UP000007305"/>
    </source>
</evidence>